<name>A0ABU5HDF6_9BACT</name>
<dbReference type="EMBL" id="JAXIVS010000015">
    <property type="protein sequence ID" value="MDY7231503.1"/>
    <property type="molecule type" value="Genomic_DNA"/>
</dbReference>
<keyword evidence="2" id="KW-1185">Reference proteome</keyword>
<organism evidence="1 2">
    <name type="scientific">Hyalangium rubrum</name>
    <dbReference type="NCBI Taxonomy" id="3103134"/>
    <lineage>
        <taxon>Bacteria</taxon>
        <taxon>Pseudomonadati</taxon>
        <taxon>Myxococcota</taxon>
        <taxon>Myxococcia</taxon>
        <taxon>Myxococcales</taxon>
        <taxon>Cystobacterineae</taxon>
        <taxon>Archangiaceae</taxon>
        <taxon>Hyalangium</taxon>
    </lineage>
</organism>
<comment type="caution">
    <text evidence="1">The sequence shown here is derived from an EMBL/GenBank/DDBJ whole genome shotgun (WGS) entry which is preliminary data.</text>
</comment>
<accession>A0ABU5HDF6</accession>
<evidence type="ECO:0008006" key="3">
    <source>
        <dbReference type="Google" id="ProtNLM"/>
    </source>
</evidence>
<proteinExistence type="predicted"/>
<reference evidence="1 2" key="1">
    <citation type="submission" date="2023-12" db="EMBL/GenBank/DDBJ databases">
        <title>the genome sequence of Hyalangium sp. s54d21.</title>
        <authorList>
            <person name="Zhang X."/>
        </authorList>
    </citation>
    <scope>NUCLEOTIDE SEQUENCE [LARGE SCALE GENOMIC DNA]</scope>
    <source>
        <strain evidence="2">s54d21</strain>
    </source>
</reference>
<sequence>MRRSWWSLGALVGLGLAACTKDAPLESEGVLGGRDVAEFRGTVTAVSGTQFILRDSQGEEHPFEIDDKTDFFSRGKPVERLQLQEGKQVRTVYDEREGEWVAHKVEIVE</sequence>
<protein>
    <recommendedName>
        <fullName evidence="3">Lipoprotein</fullName>
    </recommendedName>
</protein>
<gene>
    <name evidence="1" type="ORF">SYV04_34245</name>
</gene>
<evidence type="ECO:0000313" key="2">
    <source>
        <dbReference type="Proteomes" id="UP001291309"/>
    </source>
</evidence>
<dbReference type="Proteomes" id="UP001291309">
    <property type="component" value="Unassembled WGS sequence"/>
</dbReference>
<dbReference type="RefSeq" id="WP_321550217.1">
    <property type="nucleotide sequence ID" value="NZ_JAXIVS010000015.1"/>
</dbReference>
<dbReference type="PROSITE" id="PS51257">
    <property type="entry name" value="PROKAR_LIPOPROTEIN"/>
    <property type="match status" value="1"/>
</dbReference>
<evidence type="ECO:0000313" key="1">
    <source>
        <dbReference type="EMBL" id="MDY7231503.1"/>
    </source>
</evidence>